<dbReference type="Gramene" id="ONK66107">
    <property type="protein sequence ID" value="ONK66107"/>
    <property type="gene ID" value="A4U43_C06F4220"/>
</dbReference>
<organism evidence="2 3">
    <name type="scientific">Asparagus officinalis</name>
    <name type="common">Garden asparagus</name>
    <dbReference type="NCBI Taxonomy" id="4686"/>
    <lineage>
        <taxon>Eukaryota</taxon>
        <taxon>Viridiplantae</taxon>
        <taxon>Streptophyta</taxon>
        <taxon>Embryophyta</taxon>
        <taxon>Tracheophyta</taxon>
        <taxon>Spermatophyta</taxon>
        <taxon>Magnoliopsida</taxon>
        <taxon>Liliopsida</taxon>
        <taxon>Asparagales</taxon>
        <taxon>Asparagaceae</taxon>
        <taxon>Asparagoideae</taxon>
        <taxon>Asparagus</taxon>
    </lineage>
</organism>
<reference evidence="3" key="1">
    <citation type="journal article" date="2017" name="Nat. Commun.">
        <title>The asparagus genome sheds light on the origin and evolution of a young Y chromosome.</title>
        <authorList>
            <person name="Harkess A."/>
            <person name="Zhou J."/>
            <person name="Xu C."/>
            <person name="Bowers J.E."/>
            <person name="Van der Hulst R."/>
            <person name="Ayyampalayam S."/>
            <person name="Mercati F."/>
            <person name="Riccardi P."/>
            <person name="McKain M.R."/>
            <person name="Kakrana A."/>
            <person name="Tang H."/>
            <person name="Ray J."/>
            <person name="Groenendijk J."/>
            <person name="Arikit S."/>
            <person name="Mathioni S.M."/>
            <person name="Nakano M."/>
            <person name="Shan H."/>
            <person name="Telgmann-Rauber A."/>
            <person name="Kanno A."/>
            <person name="Yue Z."/>
            <person name="Chen H."/>
            <person name="Li W."/>
            <person name="Chen Y."/>
            <person name="Xu X."/>
            <person name="Zhang Y."/>
            <person name="Luo S."/>
            <person name="Chen H."/>
            <person name="Gao J."/>
            <person name="Mao Z."/>
            <person name="Pires J.C."/>
            <person name="Luo M."/>
            <person name="Kudrna D."/>
            <person name="Wing R.A."/>
            <person name="Meyers B.C."/>
            <person name="Yi K."/>
            <person name="Kong H."/>
            <person name="Lavrijsen P."/>
            <person name="Sunseri F."/>
            <person name="Falavigna A."/>
            <person name="Ye Y."/>
            <person name="Leebens-Mack J.H."/>
            <person name="Chen G."/>
        </authorList>
    </citation>
    <scope>NUCLEOTIDE SEQUENCE [LARGE SCALE GENOMIC DNA]</scope>
    <source>
        <strain evidence="3">cv. DH0086</strain>
    </source>
</reference>
<name>A0A5P1ELN7_ASPOF</name>
<keyword evidence="3" id="KW-1185">Reference proteome</keyword>
<keyword evidence="1" id="KW-0812">Transmembrane</keyword>
<dbReference type="EMBL" id="CM007386">
    <property type="protein sequence ID" value="ONK66107.1"/>
    <property type="molecule type" value="Genomic_DNA"/>
</dbReference>
<keyword evidence="1" id="KW-0472">Membrane</keyword>
<keyword evidence="1" id="KW-1133">Transmembrane helix</keyword>
<sequence>MPLATSSYKSKLSRMMEQSEICTSPVRLRQSGRPRSNCPVKELLPVLDPVKQNSWFQVSRAAATTTTEGNIALEGRLKSSIEVASAGREGRQAGRTSGAVAVVDRGLRSSAVDEPRKATRARVMLVWSLTAPNTFLSLGAIVAGVRYVIVLSLSKTKSLALLKLDDC</sequence>
<evidence type="ECO:0000256" key="1">
    <source>
        <dbReference type="SAM" id="Phobius"/>
    </source>
</evidence>
<gene>
    <name evidence="2" type="ORF">A4U43_C06F4220</name>
</gene>
<accession>A0A5P1ELN7</accession>
<proteinExistence type="predicted"/>
<dbReference type="Proteomes" id="UP000243459">
    <property type="component" value="Chromosome 6"/>
</dbReference>
<dbReference type="AlphaFoldDB" id="A0A5P1ELN7"/>
<evidence type="ECO:0000313" key="2">
    <source>
        <dbReference type="EMBL" id="ONK66107.1"/>
    </source>
</evidence>
<feature type="transmembrane region" description="Helical" evidence="1">
    <location>
        <begin position="125"/>
        <end position="149"/>
    </location>
</feature>
<protein>
    <submittedName>
        <fullName evidence="2">Uncharacterized protein</fullName>
    </submittedName>
</protein>
<evidence type="ECO:0000313" key="3">
    <source>
        <dbReference type="Proteomes" id="UP000243459"/>
    </source>
</evidence>